<dbReference type="GO" id="GO:0030690">
    <property type="term" value="C:Noc1p-Noc2p complex"/>
    <property type="evidence" value="ECO:0007669"/>
    <property type="project" value="TreeGrafter"/>
</dbReference>
<dbReference type="OrthoDB" id="10266662at2759"/>
<comment type="subcellular location">
    <subcellularLocation>
        <location evidence="1">Nucleus</location>
    </subcellularLocation>
</comment>
<gene>
    <name evidence="5" type="ORF">PPROV_000298200</name>
</gene>
<feature type="compositionally biased region" description="Basic and acidic residues" evidence="4">
    <location>
        <begin position="151"/>
        <end position="164"/>
    </location>
</feature>
<evidence type="ECO:0000313" key="5">
    <source>
        <dbReference type="EMBL" id="GHP04228.1"/>
    </source>
</evidence>
<dbReference type="InterPro" id="IPR005343">
    <property type="entry name" value="Noc2"/>
</dbReference>
<keyword evidence="3" id="KW-0539">Nucleus</keyword>
<evidence type="ECO:0000313" key="6">
    <source>
        <dbReference type="Proteomes" id="UP000660262"/>
    </source>
</evidence>
<evidence type="ECO:0000256" key="4">
    <source>
        <dbReference type="SAM" id="MobiDB-lite"/>
    </source>
</evidence>
<feature type="compositionally biased region" description="Basic residues" evidence="4">
    <location>
        <begin position="298"/>
        <end position="310"/>
    </location>
</feature>
<reference evidence="5" key="1">
    <citation type="submission" date="2020-10" db="EMBL/GenBank/DDBJ databases">
        <title>Unveiling of a novel bifunctional photoreceptor, Dualchrome1, isolated from a cosmopolitan green alga.</title>
        <authorList>
            <person name="Suzuki S."/>
            <person name="Kawachi M."/>
        </authorList>
    </citation>
    <scope>NUCLEOTIDE SEQUENCE</scope>
    <source>
        <strain evidence="5">NIES 2893</strain>
    </source>
</reference>
<feature type="region of interest" description="Disordered" evidence="4">
    <location>
        <begin position="802"/>
        <end position="876"/>
    </location>
</feature>
<dbReference type="GO" id="GO:0042273">
    <property type="term" value="P:ribosomal large subunit biogenesis"/>
    <property type="evidence" value="ECO:0007669"/>
    <property type="project" value="TreeGrafter"/>
</dbReference>
<comment type="caution">
    <text evidence="5">The sequence shown here is derived from an EMBL/GenBank/DDBJ whole genome shotgun (WGS) entry which is preliminary data.</text>
</comment>
<proteinExistence type="inferred from homology"/>
<evidence type="ECO:0000256" key="3">
    <source>
        <dbReference type="ARBA" id="ARBA00023242"/>
    </source>
</evidence>
<dbReference type="PANTHER" id="PTHR12687:SF4">
    <property type="entry name" value="NUCLEOLAR COMPLEX PROTEIN 2 HOMOLOG"/>
    <property type="match status" value="1"/>
</dbReference>
<evidence type="ECO:0008006" key="7">
    <source>
        <dbReference type="Google" id="ProtNLM"/>
    </source>
</evidence>
<evidence type="ECO:0000256" key="1">
    <source>
        <dbReference type="ARBA" id="ARBA00004123"/>
    </source>
</evidence>
<dbReference type="GO" id="GO:0005730">
    <property type="term" value="C:nucleolus"/>
    <property type="evidence" value="ECO:0007669"/>
    <property type="project" value="TreeGrafter"/>
</dbReference>
<dbReference type="GO" id="GO:0030691">
    <property type="term" value="C:Noc2p-Noc3p complex"/>
    <property type="evidence" value="ECO:0007669"/>
    <property type="project" value="TreeGrafter"/>
</dbReference>
<accession>A0A830HBW8</accession>
<evidence type="ECO:0000256" key="2">
    <source>
        <dbReference type="ARBA" id="ARBA00005907"/>
    </source>
</evidence>
<feature type="compositionally biased region" description="Acidic residues" evidence="4">
    <location>
        <begin position="228"/>
        <end position="244"/>
    </location>
</feature>
<dbReference type="Proteomes" id="UP000660262">
    <property type="component" value="Unassembled WGS sequence"/>
</dbReference>
<dbReference type="EMBL" id="BNJQ01000007">
    <property type="protein sequence ID" value="GHP04228.1"/>
    <property type="molecule type" value="Genomic_DNA"/>
</dbReference>
<keyword evidence="6" id="KW-1185">Reference proteome</keyword>
<dbReference type="GO" id="GO:0005654">
    <property type="term" value="C:nucleoplasm"/>
    <property type="evidence" value="ECO:0007669"/>
    <property type="project" value="TreeGrafter"/>
</dbReference>
<protein>
    <recommendedName>
        <fullName evidence="7">Nucleolar complex protein 2 homolog</fullName>
    </recommendedName>
</protein>
<feature type="compositionally biased region" description="Acidic residues" evidence="4">
    <location>
        <begin position="314"/>
        <end position="324"/>
    </location>
</feature>
<feature type="compositionally biased region" description="Acidic residues" evidence="4">
    <location>
        <begin position="812"/>
        <end position="876"/>
    </location>
</feature>
<dbReference type="Pfam" id="PF03715">
    <property type="entry name" value="Noc2"/>
    <property type="match status" value="1"/>
</dbReference>
<feature type="region of interest" description="Disordered" evidence="4">
    <location>
        <begin position="1"/>
        <end position="260"/>
    </location>
</feature>
<dbReference type="PANTHER" id="PTHR12687">
    <property type="entry name" value="NUCLEOLAR COMPLEX 2 AND RAD4-RELATED"/>
    <property type="match status" value="1"/>
</dbReference>
<feature type="region of interest" description="Disordered" evidence="4">
    <location>
        <begin position="290"/>
        <end position="333"/>
    </location>
</feature>
<sequence length="876" mass="94868">MPRTRAQRLAHPSPPAAASGDADVALVEDAPPSASDGSGLADGSADANGSGSSGSNRKARRLGKQAPRGVPPMPSTPSEMDIDAFLAGGFKEMTPSHSPIPSKVTGDKRRSASPKTPPHREKPADSSSESMSESDDSDSEDNQPSTSMANHRKELEALKQKDPEFYAYLQSNDVELLNFGEGDDDEDDDDDDAAPAPPKSKSKSSSKSKTSSSKEQKSKKKRARQQEENLDDSDEGDDEDEDEHADAPPSSQSQKISTSLVNQWATSATKDGSLAALKRLIGAYRLACVQGSAGHGPKNGKKAKNKKKRRRMDDDDDDDDDDAELLQASDSSDAFASQQTSGLAIMRTLEVARAAFDAVLLGVDTSTKKKKEKLDDDHVQLRNALTSSSRYAKAKPLLRTFLGNTLRWLREGSDERVLDAAYRSLGSCATHLSLFPRLLKKTTRAALAHFSGDADVPRVACFLFLRRLAPAYPATESGGADGGHAALLRATFRSFASKAAFHNSTTAPTLEFMSKAIGELVRQHPAACYAPIFTCVKELAMTLRKALEAKTKEAYADVCSWQFVHAISCWSRCLADLANDRDARALEPLVHPVAQLLLGAVRAAPSTMRFAPMRLRLCDECHVLASAYGRYAPVGSVVCEVLSLPEMRKAASDSTGVGRGGGAPSVHAVLRVSAQHAVSASYQREVVESAFCLLSVHLSAWSHTAGFPELSHGLASEVRKFRKVAKAERFRTLATKLLRAIDTTSQGVQRRRAMEEELRPGDAAALATFVASAPRGGDEGALDVLAKEWGAAAERRRKALLAKQVGGRGSQAEEEEEEEEEQEDVEEEDVEEEEEEEEEEEDNEEEGDVVDDDDDEDEDVVEDFVFDDDDDDDDDD</sequence>
<feature type="compositionally biased region" description="Acidic residues" evidence="4">
    <location>
        <begin position="181"/>
        <end position="193"/>
    </location>
</feature>
<comment type="similarity">
    <text evidence="2">Belongs to the NOC2 family.</text>
</comment>
<organism evidence="5 6">
    <name type="scientific">Pycnococcus provasolii</name>
    <dbReference type="NCBI Taxonomy" id="41880"/>
    <lineage>
        <taxon>Eukaryota</taxon>
        <taxon>Viridiplantae</taxon>
        <taxon>Chlorophyta</taxon>
        <taxon>Pseudoscourfieldiophyceae</taxon>
        <taxon>Pseudoscourfieldiales</taxon>
        <taxon>Pycnococcaceae</taxon>
        <taxon>Pycnococcus</taxon>
    </lineage>
</organism>
<dbReference type="AlphaFoldDB" id="A0A830HBW8"/>
<feature type="compositionally biased region" description="Acidic residues" evidence="4">
    <location>
        <begin position="132"/>
        <end position="141"/>
    </location>
</feature>
<name>A0A830HBW8_9CHLO</name>
<feature type="compositionally biased region" description="Low complexity" evidence="4">
    <location>
        <begin position="16"/>
        <end position="55"/>
    </location>
</feature>
<feature type="compositionally biased region" description="Polar residues" evidence="4">
    <location>
        <begin position="249"/>
        <end position="260"/>
    </location>
</feature>